<dbReference type="GO" id="GO:0043130">
    <property type="term" value="F:ubiquitin binding"/>
    <property type="evidence" value="ECO:0007669"/>
    <property type="project" value="InterPro"/>
</dbReference>
<feature type="domain" description="UMA" evidence="3">
    <location>
        <begin position="1"/>
        <end position="54"/>
    </location>
</feature>
<feature type="compositionally biased region" description="Basic and acidic residues" evidence="1">
    <location>
        <begin position="71"/>
        <end position="92"/>
    </location>
</feature>
<feature type="region of interest" description="Disordered" evidence="1">
    <location>
        <begin position="71"/>
        <end position="148"/>
    </location>
</feature>
<sequence length="540" mass="62621">MDDVPVKIVERYKPPPPVYQLPQSTVNRLGQYKENYYEDQPDCQYDFQLERAVLGKAHRWQQLRQQLRQEREKRQEERKVARQREVEAKQKEMLGAVDYPSADDLSSSDDEEKVEVLEDNEQQPTHQRYQPVPQPYESPGNDSQSHESKSIILCNFHNILQPTILSTAPVAIAQTLHKRNNSLNYADFEYNMNSTPFDNIELKTINDLDVLAQVLHQTKLQEQNEQRQHQLQVEQVEKGEQDRQKEEQDQFQEPKTMRTSAELTVTTLAETKATLDSVNFHVHCDDAHKHEDSNIPANGRDHAQTVITSLYQTPLYGVFQQQQQQQQIQSQPQQQQQQEQEHYQVYHMQGYSNSYSYHQQQQQQKQHQVYHNQNNYYANGFGTPNHVMPSPSVVALSQAEAEAATKSKSVPDILRELKTELQQAEKRRTRLHSHNEDQQQQQQHQNPHLPLSVPQRMEQNAFGELAGPAQKLVKRISGMGFPLERVAKVVNLCGIDDKKIIEHLIPLGELMDLGFDETKISAALLKFDNNKDKALDYLIN</sequence>
<dbReference type="PANTHER" id="PTHR15960:SF5">
    <property type="entry name" value="LD44032P"/>
    <property type="match status" value="1"/>
</dbReference>
<feature type="compositionally biased region" description="Basic and acidic residues" evidence="1">
    <location>
        <begin position="235"/>
        <end position="248"/>
    </location>
</feature>
<dbReference type="InterPro" id="IPR009060">
    <property type="entry name" value="UBA-like_sf"/>
</dbReference>
<dbReference type="InterPro" id="IPR042575">
    <property type="entry name" value="UBAP1_C"/>
</dbReference>
<dbReference type="CDD" id="cd14316">
    <property type="entry name" value="UBA2_UBAP1_like"/>
    <property type="match status" value="1"/>
</dbReference>
<dbReference type="SUPFAM" id="SSF46934">
    <property type="entry name" value="UBA-like"/>
    <property type="match status" value="1"/>
</dbReference>
<dbReference type="GO" id="GO:0000813">
    <property type="term" value="C:ESCRT I complex"/>
    <property type="evidence" value="ECO:0007669"/>
    <property type="project" value="InterPro"/>
</dbReference>
<dbReference type="FunFam" id="1.20.120.1920:FF:000004">
    <property type="entry name" value="GG24751"/>
    <property type="match status" value="1"/>
</dbReference>
<dbReference type="STRING" id="7266.A0A3B0KWA6"/>
<name>A0A3B0KWA6_DROGU</name>
<feature type="region of interest" description="Disordered" evidence="1">
    <location>
        <begin position="223"/>
        <end position="257"/>
    </location>
</feature>
<accession>A0A3B0KWA6</accession>
<evidence type="ECO:0000313" key="5">
    <source>
        <dbReference type="Proteomes" id="UP000268350"/>
    </source>
</evidence>
<gene>
    <name evidence="4" type="ORF">DGUA_6G019740</name>
</gene>
<dbReference type="OrthoDB" id="2018023at2759"/>
<organism evidence="4 5">
    <name type="scientific">Drosophila guanche</name>
    <name type="common">Fruit fly</name>
    <dbReference type="NCBI Taxonomy" id="7266"/>
    <lineage>
        <taxon>Eukaryota</taxon>
        <taxon>Metazoa</taxon>
        <taxon>Ecdysozoa</taxon>
        <taxon>Arthropoda</taxon>
        <taxon>Hexapoda</taxon>
        <taxon>Insecta</taxon>
        <taxon>Pterygota</taxon>
        <taxon>Neoptera</taxon>
        <taxon>Endopterygota</taxon>
        <taxon>Diptera</taxon>
        <taxon>Brachycera</taxon>
        <taxon>Muscomorpha</taxon>
        <taxon>Ephydroidea</taxon>
        <taxon>Drosophilidae</taxon>
        <taxon>Drosophila</taxon>
        <taxon>Sophophora</taxon>
    </lineage>
</organism>
<dbReference type="AlphaFoldDB" id="A0A3B0KWA6"/>
<dbReference type="PROSITE" id="PS50030">
    <property type="entry name" value="UBA"/>
    <property type="match status" value="1"/>
</dbReference>
<evidence type="ECO:0008006" key="6">
    <source>
        <dbReference type="Google" id="ProtNLM"/>
    </source>
</evidence>
<protein>
    <recommendedName>
        <fullName evidence="6">Ubiquitin-associated protein 1</fullName>
    </recommendedName>
</protein>
<dbReference type="GO" id="GO:0043162">
    <property type="term" value="P:ubiquitin-dependent protein catabolic process via the multivesicular body sorting pathway"/>
    <property type="evidence" value="ECO:0007669"/>
    <property type="project" value="InterPro"/>
</dbReference>
<dbReference type="OMA" id="HFQVYHM"/>
<proteinExistence type="predicted"/>
<dbReference type="PANTHER" id="PTHR15960">
    <property type="entry name" value="LD44032P"/>
    <property type="match status" value="1"/>
</dbReference>
<evidence type="ECO:0000256" key="1">
    <source>
        <dbReference type="SAM" id="MobiDB-lite"/>
    </source>
</evidence>
<dbReference type="Gene3D" id="1.20.120.1920">
    <property type="entry name" value="UBAP1 SOUBA domain"/>
    <property type="match status" value="1"/>
</dbReference>
<dbReference type="InterPro" id="IPR023340">
    <property type="entry name" value="UMA"/>
</dbReference>
<evidence type="ECO:0000259" key="3">
    <source>
        <dbReference type="PROSITE" id="PS51497"/>
    </source>
</evidence>
<dbReference type="PROSITE" id="PS51497">
    <property type="entry name" value="UMA"/>
    <property type="match status" value="1"/>
</dbReference>
<keyword evidence="5" id="KW-1185">Reference proteome</keyword>
<evidence type="ECO:0000259" key="2">
    <source>
        <dbReference type="PROSITE" id="PS50030"/>
    </source>
</evidence>
<reference evidence="5" key="1">
    <citation type="submission" date="2018-01" db="EMBL/GenBank/DDBJ databases">
        <authorList>
            <person name="Alioto T."/>
            <person name="Alioto T."/>
        </authorList>
    </citation>
    <scope>NUCLEOTIDE SEQUENCE [LARGE SCALE GENOMIC DNA]</scope>
</reference>
<dbReference type="EMBL" id="OUUW01000014">
    <property type="protein sequence ID" value="SPP88278.1"/>
    <property type="molecule type" value="Genomic_DNA"/>
</dbReference>
<dbReference type="InterPro" id="IPR015940">
    <property type="entry name" value="UBA"/>
</dbReference>
<feature type="compositionally biased region" description="Acidic residues" evidence="1">
    <location>
        <begin position="106"/>
        <end position="121"/>
    </location>
</feature>
<dbReference type="Proteomes" id="UP000268350">
    <property type="component" value="Unassembled WGS sequence"/>
</dbReference>
<feature type="region of interest" description="Disordered" evidence="1">
    <location>
        <begin position="423"/>
        <end position="447"/>
    </location>
</feature>
<feature type="domain" description="UBA" evidence="2">
    <location>
        <begin position="494"/>
        <end position="540"/>
    </location>
</feature>
<dbReference type="InterPro" id="IPR038870">
    <property type="entry name" value="UBAP1"/>
</dbReference>
<evidence type="ECO:0000313" key="4">
    <source>
        <dbReference type="EMBL" id="SPP88278.1"/>
    </source>
</evidence>